<protein>
    <submittedName>
        <fullName evidence="4">N-carbamoyl-L-amino-acid hydrolase</fullName>
    </submittedName>
</protein>
<dbReference type="GO" id="GO:0016813">
    <property type="term" value="F:hydrolase activity, acting on carbon-nitrogen (but not peptide) bonds, in linear amidines"/>
    <property type="evidence" value="ECO:0007669"/>
    <property type="project" value="InterPro"/>
</dbReference>
<dbReference type="InterPro" id="IPR036264">
    <property type="entry name" value="Bact_exopeptidase_dim_dom"/>
</dbReference>
<gene>
    <name evidence="4" type="ORF">SAMN04488066_10861</name>
</gene>
<dbReference type="NCBIfam" id="TIGR01879">
    <property type="entry name" value="hydantase"/>
    <property type="match status" value="1"/>
</dbReference>
<feature type="region of interest" description="Disordered" evidence="2">
    <location>
        <begin position="417"/>
        <end position="447"/>
    </location>
</feature>
<dbReference type="InterPro" id="IPR010158">
    <property type="entry name" value="Amidase_Cbmase"/>
</dbReference>
<organism evidence="4 5">
    <name type="scientific">Halorubrum aquaticum</name>
    <dbReference type="NCBI Taxonomy" id="387340"/>
    <lineage>
        <taxon>Archaea</taxon>
        <taxon>Methanobacteriati</taxon>
        <taxon>Methanobacteriota</taxon>
        <taxon>Stenosarchaea group</taxon>
        <taxon>Halobacteria</taxon>
        <taxon>Halobacteriales</taxon>
        <taxon>Haloferacaceae</taxon>
        <taxon>Halorubrum</taxon>
    </lineage>
</organism>
<feature type="domain" description="Peptidase M20 dimerisation" evidence="3">
    <location>
        <begin position="217"/>
        <end position="318"/>
    </location>
</feature>
<evidence type="ECO:0000313" key="4">
    <source>
        <dbReference type="EMBL" id="SFH55260.1"/>
    </source>
</evidence>
<dbReference type="PIRSF" id="PIRSF001235">
    <property type="entry name" value="Amidase_carbamoylase"/>
    <property type="match status" value="1"/>
</dbReference>
<evidence type="ECO:0000313" key="5">
    <source>
        <dbReference type="Proteomes" id="UP000323537"/>
    </source>
</evidence>
<evidence type="ECO:0000256" key="2">
    <source>
        <dbReference type="SAM" id="MobiDB-lite"/>
    </source>
</evidence>
<dbReference type="OrthoDB" id="35906at2157"/>
<dbReference type="PANTHER" id="PTHR32494">
    <property type="entry name" value="ALLANTOATE DEIMINASE-RELATED"/>
    <property type="match status" value="1"/>
</dbReference>
<dbReference type="RefSeq" id="WP_149784384.1">
    <property type="nucleotide sequence ID" value="NZ_BAAADP010000001.1"/>
</dbReference>
<feature type="compositionally biased region" description="Low complexity" evidence="2">
    <location>
        <begin position="436"/>
        <end position="447"/>
    </location>
</feature>
<dbReference type="Pfam" id="PF01546">
    <property type="entry name" value="Peptidase_M20"/>
    <property type="match status" value="1"/>
</dbReference>
<proteinExistence type="predicted"/>
<dbReference type="Gene3D" id="3.30.70.360">
    <property type="match status" value="1"/>
</dbReference>
<dbReference type="Pfam" id="PF07687">
    <property type="entry name" value="M20_dimer"/>
    <property type="match status" value="1"/>
</dbReference>
<keyword evidence="1 4" id="KW-0378">Hydrolase</keyword>
<dbReference type="InterPro" id="IPR011650">
    <property type="entry name" value="Peptidase_M20_dimer"/>
</dbReference>
<dbReference type="Proteomes" id="UP000323537">
    <property type="component" value="Unassembled WGS sequence"/>
</dbReference>
<dbReference type="SUPFAM" id="SSF55031">
    <property type="entry name" value="Bacterial exopeptidase dimerisation domain"/>
    <property type="match status" value="1"/>
</dbReference>
<dbReference type="SUPFAM" id="SSF53187">
    <property type="entry name" value="Zn-dependent exopeptidases"/>
    <property type="match status" value="1"/>
</dbReference>
<sequence length="447" mass="46431">MTSRVRVDGERLRTHLERTAAFGAVDADDGQGRTALPADAANARARDYLVDRLDEAGLDVRIDAVGNVVGRWTPPTADPAAAPVAAGSHLDSVPRGGIFDGPLGVYAALEAVRAVHDADVSPARPMDVVCFTGEEGTRFADGVLGSSVAAGKRRVDETMALSDGDVTLEEALERIGYRGTGRVDASEWDAWLEVHIEQTDRLAEAGVPLGVVTDITGTVRCHVRIEGEADHAGTTSMADRTDALAAASEVVLATEERAAETAAAGSGTAVGTVGEFDVDPNAVNVVPGSASLRLDLRSVDRSEIRRQLDAVRRVLESVEADRGVSTSLECPYDVPPTPLSDRCRAVVEAAARRAGVETLSVHSGAGHDTMRVADVTDAALLFVASEDGHSHSPKERADWADCAAAATVLAESLARLATTGTAGGDEPGTDGDTVTDGDGTTSDPDDP</sequence>
<dbReference type="Gene3D" id="3.40.630.10">
    <property type="entry name" value="Zn peptidases"/>
    <property type="match status" value="1"/>
</dbReference>
<accession>A0A1I3AZA5</accession>
<dbReference type="InterPro" id="IPR002933">
    <property type="entry name" value="Peptidase_M20"/>
</dbReference>
<evidence type="ECO:0000259" key="3">
    <source>
        <dbReference type="Pfam" id="PF07687"/>
    </source>
</evidence>
<reference evidence="4 5" key="1">
    <citation type="submission" date="2016-10" db="EMBL/GenBank/DDBJ databases">
        <authorList>
            <person name="Varghese N."/>
            <person name="Submissions S."/>
        </authorList>
    </citation>
    <scope>NUCLEOTIDE SEQUENCE [LARGE SCALE GENOMIC DNA]</scope>
    <source>
        <strain evidence="4 5">CGMCC 1.6377</strain>
    </source>
</reference>
<name>A0A1I3AZA5_9EURY</name>
<evidence type="ECO:0000256" key="1">
    <source>
        <dbReference type="ARBA" id="ARBA00022801"/>
    </source>
</evidence>
<keyword evidence="5" id="KW-1185">Reference proteome</keyword>
<dbReference type="PANTHER" id="PTHR32494:SF5">
    <property type="entry name" value="ALLANTOATE AMIDOHYDROLASE"/>
    <property type="match status" value="1"/>
</dbReference>
<dbReference type="EMBL" id="FOPZ01000008">
    <property type="protein sequence ID" value="SFH55260.1"/>
    <property type="molecule type" value="Genomic_DNA"/>
</dbReference>
<dbReference type="AlphaFoldDB" id="A0A1I3AZA5"/>